<proteinExistence type="predicted"/>
<dbReference type="InterPro" id="IPR013320">
    <property type="entry name" value="ConA-like_dom_sf"/>
</dbReference>
<protein>
    <recommendedName>
        <fullName evidence="2">LamG-like jellyroll fold domain-containing protein</fullName>
    </recommendedName>
</protein>
<name>X1V309_9ZZZZ</name>
<organism evidence="1">
    <name type="scientific">marine sediment metagenome</name>
    <dbReference type="NCBI Taxonomy" id="412755"/>
    <lineage>
        <taxon>unclassified sequences</taxon>
        <taxon>metagenomes</taxon>
        <taxon>ecological metagenomes</taxon>
    </lineage>
</organism>
<evidence type="ECO:0008006" key="2">
    <source>
        <dbReference type="Google" id="ProtNLM"/>
    </source>
</evidence>
<feature type="non-terminal residue" evidence="1">
    <location>
        <position position="212"/>
    </location>
</feature>
<dbReference type="Gene3D" id="2.60.120.200">
    <property type="match status" value="1"/>
</dbReference>
<gene>
    <name evidence="1" type="ORF">S12H4_48739</name>
</gene>
<evidence type="ECO:0000313" key="1">
    <source>
        <dbReference type="EMBL" id="GAJ06551.1"/>
    </source>
</evidence>
<dbReference type="Pfam" id="PF13385">
    <property type="entry name" value="Laminin_G_3"/>
    <property type="match status" value="1"/>
</dbReference>
<dbReference type="AlphaFoldDB" id="X1V309"/>
<dbReference type="EMBL" id="BARW01030495">
    <property type="protein sequence ID" value="GAJ06551.1"/>
    <property type="molecule type" value="Genomic_DNA"/>
</dbReference>
<accession>X1V309</accession>
<dbReference type="SUPFAM" id="SSF49899">
    <property type="entry name" value="Concanavalin A-like lectins/glucanases"/>
    <property type="match status" value="1"/>
</dbReference>
<sequence>MGRDWHETDFSASPLMAWWKFDGNANDSSGNGRNGTVFGDPIWATGDGKIGDALNFDGENDYVNIDGYKGVVGGRPLTITAWIRARDDGAIVGWGGEVGEDGIRVEFRVNDSRLRAECGGGNVQAETIVADSQWHHAAVTVIRNATASYPDVIIYLDGVDNTIYSTDTAVFNASAVYDVQIGQRYDDSGSRWFTGDIDDLRIYDKVLSQAEI</sequence>
<comment type="caution">
    <text evidence="1">The sequence shown here is derived from an EMBL/GenBank/DDBJ whole genome shotgun (WGS) entry which is preliminary data.</text>
</comment>
<reference evidence="1" key="1">
    <citation type="journal article" date="2014" name="Front. Microbiol.">
        <title>High frequency of phylogenetically diverse reductive dehalogenase-homologous genes in deep subseafloor sedimentary metagenomes.</title>
        <authorList>
            <person name="Kawai M."/>
            <person name="Futagami T."/>
            <person name="Toyoda A."/>
            <person name="Takaki Y."/>
            <person name="Nishi S."/>
            <person name="Hori S."/>
            <person name="Arai W."/>
            <person name="Tsubouchi T."/>
            <person name="Morono Y."/>
            <person name="Uchiyama I."/>
            <person name="Ito T."/>
            <person name="Fujiyama A."/>
            <person name="Inagaki F."/>
            <person name="Takami H."/>
        </authorList>
    </citation>
    <scope>NUCLEOTIDE SEQUENCE</scope>
    <source>
        <strain evidence="1">Expedition CK06-06</strain>
    </source>
</reference>